<gene>
    <name evidence="2" type="ORF">CLV89_103207</name>
</gene>
<evidence type="ECO:0000259" key="1">
    <source>
        <dbReference type="Pfam" id="PF01471"/>
    </source>
</evidence>
<dbReference type="InterPro" id="IPR036365">
    <property type="entry name" value="PGBD-like_sf"/>
</dbReference>
<dbReference type="Proteomes" id="UP000237718">
    <property type="component" value="Unassembled WGS sequence"/>
</dbReference>
<comment type="caution">
    <text evidence="2">The sequence shown here is derived from an EMBL/GenBank/DDBJ whole genome shotgun (WGS) entry which is preliminary data.</text>
</comment>
<proteinExistence type="predicted"/>
<dbReference type="Pfam" id="PF01471">
    <property type="entry name" value="PG_binding_1"/>
    <property type="match status" value="1"/>
</dbReference>
<dbReference type="RefSeq" id="WP_243394953.1">
    <property type="nucleotide sequence ID" value="NZ_PVUF01000003.1"/>
</dbReference>
<dbReference type="EMBL" id="PVUF01000003">
    <property type="protein sequence ID" value="PRZ48892.1"/>
    <property type="molecule type" value="Genomic_DNA"/>
</dbReference>
<protein>
    <submittedName>
        <fullName evidence="2">Putative peptidoglycan binding protein</fullName>
    </submittedName>
</protein>
<evidence type="ECO:0000313" key="2">
    <source>
        <dbReference type="EMBL" id="PRZ48892.1"/>
    </source>
</evidence>
<sequence>MTAPLPPRSGLAFLRHDVLNLFFMRQLHVRASVPDGAVVPSSAFSRLRLAALMTVNLTLLSGCLAPPPFEGVGRPAPPGALPGTCWDTLIEPARVETITEQVMVSPPDKAADGSVTKPAVFATETRQEITRPRKETYFQTPCPDAMTREYVSSLQRALAARDLYQGEITGTLNAETRAAIRSYQKDIGIDSASLSLRGARSLGLSAVVVDR</sequence>
<name>A0A2T1AK13_TRISK</name>
<reference evidence="2 3" key="1">
    <citation type="submission" date="2018-03" db="EMBL/GenBank/DDBJ databases">
        <title>Genomic Encyclopedia of Archaeal and Bacterial Type Strains, Phase II (KMG-II): from individual species to whole genera.</title>
        <authorList>
            <person name="Goeker M."/>
        </authorList>
    </citation>
    <scope>NUCLEOTIDE SEQUENCE [LARGE SCALE GENOMIC DNA]</scope>
    <source>
        <strain evidence="2 3">DSM 25328</strain>
    </source>
</reference>
<feature type="domain" description="Peptidoglycan binding-like" evidence="1">
    <location>
        <begin position="148"/>
        <end position="188"/>
    </location>
</feature>
<accession>A0A2T1AK13</accession>
<dbReference type="InterPro" id="IPR002477">
    <property type="entry name" value="Peptidoglycan-bd-like"/>
</dbReference>
<dbReference type="Gene3D" id="1.10.101.10">
    <property type="entry name" value="PGBD-like superfamily/PGBD"/>
    <property type="match status" value="1"/>
</dbReference>
<dbReference type="SUPFAM" id="SSF47090">
    <property type="entry name" value="PGBD-like"/>
    <property type="match status" value="1"/>
</dbReference>
<dbReference type="AlphaFoldDB" id="A0A2T1AK13"/>
<dbReference type="InterPro" id="IPR036366">
    <property type="entry name" value="PGBDSf"/>
</dbReference>
<organism evidence="2 3">
    <name type="scientific">Tritonibacter scottomollicae</name>
    <name type="common">Epibacterium scottomollicae</name>
    <dbReference type="NCBI Taxonomy" id="483013"/>
    <lineage>
        <taxon>Bacteria</taxon>
        <taxon>Pseudomonadati</taxon>
        <taxon>Pseudomonadota</taxon>
        <taxon>Alphaproteobacteria</taxon>
        <taxon>Rhodobacterales</taxon>
        <taxon>Paracoccaceae</taxon>
        <taxon>Tritonibacter</taxon>
    </lineage>
</organism>
<evidence type="ECO:0000313" key="3">
    <source>
        <dbReference type="Proteomes" id="UP000237718"/>
    </source>
</evidence>